<keyword evidence="4" id="KW-1185">Reference proteome</keyword>
<gene>
    <name evidence="3" type="ORF">ACFQS1_01245</name>
</gene>
<evidence type="ECO:0000256" key="1">
    <source>
        <dbReference type="SAM" id="SignalP"/>
    </source>
</evidence>
<accession>A0ABW2HH96</accession>
<dbReference type="CDD" id="cd01833">
    <property type="entry name" value="XynB_like"/>
    <property type="match status" value="1"/>
</dbReference>
<dbReference type="PANTHER" id="PTHR30383">
    <property type="entry name" value="THIOESTERASE 1/PROTEASE 1/LYSOPHOSPHOLIPASE L1"/>
    <property type="match status" value="1"/>
</dbReference>
<sequence>MKISARRLTVALAVPLLLLGAGPAQARAERPVREAGSPAQVMPLGRASGPVRIMPLGDSITWGVGSTSNDSYRSALFWRLSRAGVQADLVGSQHTGTSRDPDHEGHKGWTIAQLAEHVDDWLATYEPDVILLHIGTNDMVRGNRNAARDLDRLLDRIAADRPGAQVFVAKIVGLGDYSDAAAQRWRTTGYNEAVARIVATKGPDFHLVDQSDVRGIDMWNREHPNDYGYQKMAWNWYVALESVLGGEAAWPAADDPYRASFGYRCIQRSGLGRAAEGCHTWYRQAGLGWRLPVPVKQRYQVKVKGKVVSRVRTVTRWIVAS</sequence>
<keyword evidence="3" id="KW-0378">Hydrolase</keyword>
<name>A0ABW2HH96_9ACTN</name>
<dbReference type="Proteomes" id="UP001596548">
    <property type="component" value="Unassembled WGS sequence"/>
</dbReference>
<dbReference type="Gene3D" id="3.40.50.1110">
    <property type="entry name" value="SGNH hydrolase"/>
    <property type="match status" value="1"/>
</dbReference>
<evidence type="ECO:0000313" key="4">
    <source>
        <dbReference type="Proteomes" id="UP001596548"/>
    </source>
</evidence>
<keyword evidence="1" id="KW-0732">Signal</keyword>
<dbReference type="InterPro" id="IPR051532">
    <property type="entry name" value="Ester_Hydrolysis_Enzymes"/>
</dbReference>
<dbReference type="PANTHER" id="PTHR30383:SF5">
    <property type="entry name" value="SGNH HYDROLASE-TYPE ESTERASE DOMAIN-CONTAINING PROTEIN"/>
    <property type="match status" value="1"/>
</dbReference>
<dbReference type="SUPFAM" id="SSF52266">
    <property type="entry name" value="SGNH hydrolase"/>
    <property type="match status" value="1"/>
</dbReference>
<dbReference type="Pfam" id="PF13472">
    <property type="entry name" value="Lipase_GDSL_2"/>
    <property type="match status" value="1"/>
</dbReference>
<reference evidence="4" key="1">
    <citation type="journal article" date="2019" name="Int. J. Syst. Evol. Microbiol.">
        <title>The Global Catalogue of Microorganisms (GCM) 10K type strain sequencing project: providing services to taxonomists for standard genome sequencing and annotation.</title>
        <authorList>
            <consortium name="The Broad Institute Genomics Platform"/>
            <consortium name="The Broad Institute Genome Sequencing Center for Infectious Disease"/>
            <person name="Wu L."/>
            <person name="Ma J."/>
        </authorList>
    </citation>
    <scope>NUCLEOTIDE SEQUENCE [LARGE SCALE GENOMIC DNA]</scope>
    <source>
        <strain evidence="4">XZYJT-10</strain>
    </source>
</reference>
<dbReference type="InterPro" id="IPR036514">
    <property type="entry name" value="SGNH_hydro_sf"/>
</dbReference>
<dbReference type="GO" id="GO:0016787">
    <property type="term" value="F:hydrolase activity"/>
    <property type="evidence" value="ECO:0007669"/>
    <property type="project" value="UniProtKB-KW"/>
</dbReference>
<dbReference type="InterPro" id="IPR013830">
    <property type="entry name" value="SGNH_hydro"/>
</dbReference>
<comment type="caution">
    <text evidence="3">The sequence shown here is derived from an EMBL/GenBank/DDBJ whole genome shotgun (WGS) entry which is preliminary data.</text>
</comment>
<organism evidence="3 4">
    <name type="scientific">Paractinoplanes rhizophilus</name>
    <dbReference type="NCBI Taxonomy" id="1416877"/>
    <lineage>
        <taxon>Bacteria</taxon>
        <taxon>Bacillati</taxon>
        <taxon>Actinomycetota</taxon>
        <taxon>Actinomycetes</taxon>
        <taxon>Micromonosporales</taxon>
        <taxon>Micromonosporaceae</taxon>
        <taxon>Paractinoplanes</taxon>
    </lineage>
</organism>
<dbReference type="RefSeq" id="WP_378963973.1">
    <property type="nucleotide sequence ID" value="NZ_JBHTBJ010000001.1"/>
</dbReference>
<evidence type="ECO:0000313" key="3">
    <source>
        <dbReference type="EMBL" id="MFC7272592.1"/>
    </source>
</evidence>
<proteinExistence type="predicted"/>
<feature type="signal peptide" evidence="1">
    <location>
        <begin position="1"/>
        <end position="26"/>
    </location>
</feature>
<protein>
    <submittedName>
        <fullName evidence="3">SGNH/GDSL hydrolase family protein</fullName>
        <ecNumber evidence="3">3.1.-.-</ecNumber>
    </submittedName>
</protein>
<dbReference type="EMBL" id="JBHTBJ010000001">
    <property type="protein sequence ID" value="MFC7272592.1"/>
    <property type="molecule type" value="Genomic_DNA"/>
</dbReference>
<feature type="domain" description="SGNH hydrolase-type esterase" evidence="2">
    <location>
        <begin position="56"/>
        <end position="230"/>
    </location>
</feature>
<dbReference type="EC" id="3.1.-.-" evidence="3"/>
<evidence type="ECO:0000259" key="2">
    <source>
        <dbReference type="Pfam" id="PF13472"/>
    </source>
</evidence>
<feature type="chain" id="PRO_5046046694" evidence="1">
    <location>
        <begin position="27"/>
        <end position="321"/>
    </location>
</feature>